<proteinExistence type="predicted"/>
<reference evidence="1" key="1">
    <citation type="submission" date="2018-05" db="EMBL/GenBank/DDBJ databases">
        <authorList>
            <person name="Lanie J.A."/>
            <person name="Ng W.-L."/>
            <person name="Kazmierczak K.M."/>
            <person name="Andrzejewski T.M."/>
            <person name="Davidsen T.M."/>
            <person name="Wayne K.J."/>
            <person name="Tettelin H."/>
            <person name="Glass J.I."/>
            <person name="Rusch D."/>
            <person name="Podicherti R."/>
            <person name="Tsui H.-C.T."/>
            <person name="Winkler M.E."/>
        </authorList>
    </citation>
    <scope>NUCLEOTIDE SEQUENCE</scope>
</reference>
<organism evidence="1">
    <name type="scientific">marine metagenome</name>
    <dbReference type="NCBI Taxonomy" id="408172"/>
    <lineage>
        <taxon>unclassified sequences</taxon>
        <taxon>metagenomes</taxon>
        <taxon>ecological metagenomes</taxon>
    </lineage>
</organism>
<sequence>MSLTSFIHKKIIRLQGSKNILKINYFFHKFFGEKNLGNIGFDFTDKHSKQFIVQNIIDRKNYVSYLEIGCFDNELFNHVKCSKKVGVDPYIGGTIRKTSDKFFNINKDTFDCVFIDGLHT</sequence>
<feature type="non-terminal residue" evidence="1">
    <location>
        <position position="120"/>
    </location>
</feature>
<evidence type="ECO:0000313" key="1">
    <source>
        <dbReference type="EMBL" id="SVE12412.1"/>
    </source>
</evidence>
<name>A0A383AXH9_9ZZZZ</name>
<gene>
    <name evidence="1" type="ORF">METZ01_LOCUS465266</name>
</gene>
<dbReference type="EMBL" id="UINC01195717">
    <property type="protein sequence ID" value="SVE12412.1"/>
    <property type="molecule type" value="Genomic_DNA"/>
</dbReference>
<accession>A0A383AXH9</accession>
<protein>
    <recommendedName>
        <fullName evidence="2">Class I SAM-dependent methyltransferase</fullName>
    </recommendedName>
</protein>
<dbReference type="AlphaFoldDB" id="A0A383AXH9"/>
<evidence type="ECO:0008006" key="2">
    <source>
        <dbReference type="Google" id="ProtNLM"/>
    </source>
</evidence>